<proteinExistence type="predicted"/>
<dbReference type="Proteomes" id="UP001732700">
    <property type="component" value="Chromosome 5C"/>
</dbReference>
<dbReference type="EnsemblPlants" id="AVESA.00010b.r2.5CG0867290.2">
    <property type="protein sequence ID" value="AVESA.00010b.r2.5CG0867290.2.CDS.1"/>
    <property type="gene ID" value="AVESA.00010b.r2.5CG0867290"/>
</dbReference>
<reference evidence="1" key="1">
    <citation type="submission" date="2021-05" db="EMBL/GenBank/DDBJ databases">
        <authorList>
            <person name="Scholz U."/>
            <person name="Mascher M."/>
            <person name="Fiebig A."/>
        </authorList>
    </citation>
    <scope>NUCLEOTIDE SEQUENCE [LARGE SCALE GENOMIC DNA]</scope>
</reference>
<accession>A0ACD5XWZ5</accession>
<name>A0ACD5XWZ5_AVESA</name>
<evidence type="ECO:0000313" key="2">
    <source>
        <dbReference type="Proteomes" id="UP001732700"/>
    </source>
</evidence>
<sequence>MSLFTGVSVITDAWDCTTSAVDTNTESGYHLLVVKNYSRTVQAMPMGEEISTGSFMVGGLNWRIFYYPNGANLSCADFISFYICPGGEFDEMEETMEVKFQLSFVDQVEHQKPMHIRATKTYKLPGPFGGCNQFMKRDAFERSPHLKGDCFTIRCDITVCKDFNTHNADGTQSEIHEHFDYLFQNKVGTDVSFEVSGETFAAHRCVLAARSKVFMAQLFGPMKEGTTSNVIQIKDMDAKVFAALLRFIYTDSFLEIQEHDVMWLQDLFVAADRYNVQRLKFLCENELSEHIGVSSVSSTLALAEQHHCHRLKEACFKFIQVQSPKCLDKLMVTDGWEHMTRTYPSVLKELLSKLASNKKNKKRKHYKM</sequence>
<evidence type="ECO:0000313" key="1">
    <source>
        <dbReference type="EnsemblPlants" id="AVESA.00010b.r2.5CG0867290.2.CDS.1"/>
    </source>
</evidence>
<protein>
    <submittedName>
        <fullName evidence="1">Uncharacterized protein</fullName>
    </submittedName>
</protein>
<keyword evidence="2" id="KW-1185">Reference proteome</keyword>
<reference evidence="1" key="2">
    <citation type="submission" date="2025-09" db="UniProtKB">
        <authorList>
            <consortium name="EnsemblPlants"/>
        </authorList>
    </citation>
    <scope>IDENTIFICATION</scope>
</reference>
<organism evidence="1 2">
    <name type="scientific">Avena sativa</name>
    <name type="common">Oat</name>
    <dbReference type="NCBI Taxonomy" id="4498"/>
    <lineage>
        <taxon>Eukaryota</taxon>
        <taxon>Viridiplantae</taxon>
        <taxon>Streptophyta</taxon>
        <taxon>Embryophyta</taxon>
        <taxon>Tracheophyta</taxon>
        <taxon>Spermatophyta</taxon>
        <taxon>Magnoliopsida</taxon>
        <taxon>Liliopsida</taxon>
        <taxon>Poales</taxon>
        <taxon>Poaceae</taxon>
        <taxon>BOP clade</taxon>
        <taxon>Pooideae</taxon>
        <taxon>Poodae</taxon>
        <taxon>Poeae</taxon>
        <taxon>Poeae Chloroplast Group 1 (Aveneae type)</taxon>
        <taxon>Aveninae</taxon>
        <taxon>Avena</taxon>
    </lineage>
</organism>